<feature type="region of interest" description="Disordered" evidence="1">
    <location>
        <begin position="198"/>
        <end position="221"/>
    </location>
</feature>
<feature type="region of interest" description="Disordered" evidence="1">
    <location>
        <begin position="1"/>
        <end position="96"/>
    </location>
</feature>
<protein>
    <submittedName>
        <fullName evidence="2">Uncharacterized protein</fullName>
    </submittedName>
</protein>
<evidence type="ECO:0000256" key="1">
    <source>
        <dbReference type="SAM" id="MobiDB-lite"/>
    </source>
</evidence>
<accession>A0A5A8D0C1</accession>
<proteinExistence type="predicted"/>
<feature type="compositionally biased region" description="Gly residues" evidence="1">
    <location>
        <begin position="292"/>
        <end position="301"/>
    </location>
</feature>
<feature type="compositionally biased region" description="Basic and acidic residues" evidence="1">
    <location>
        <begin position="251"/>
        <end position="265"/>
    </location>
</feature>
<dbReference type="EMBL" id="VLTM01000076">
    <property type="protein sequence ID" value="KAA0157830.1"/>
    <property type="molecule type" value="Genomic_DNA"/>
</dbReference>
<sequence>MDASAGVDSGLPRGATDRVRAATVGRIDGLGTSGRVQGNKKREPEAVRKERRAAAILAQKQLGPLPDLDDVGSSDTDSTFTVDRDEGLTQNMPGTLGTVYGGDYTDKGGVGGAADQPHQPRSMAGVLLGGNGASMPGMSETRAAQLAAQRAADLLRGKPDASRDIAKARKAALQQKGSAVQPMGLPFRGRGTGSDYGGFPPGSGFPERGRGPRRGGLGRVTGAADRAIPGTFETEAARQARLMAELLPHGGLDRVDPRDRSRRVQESALAGALRSSADGAPVGQTEASRTFGRGGLGGVLGDGSRQAGAFRPPRSDLTVGGGFMGSTTTGDAGSSILFGDGGINQVGHRGPGQRSMRPGRVVPLMEGTMKARRTRLYDDEGLHMNRTTIRTPAQAIETRVRRADREDRRLGADGLPLDASLNIAVAAVTQRAKAASAKGALGASGVGTGAALALTAGGAMSLSGPGPTTFPADERG</sequence>
<evidence type="ECO:0000313" key="3">
    <source>
        <dbReference type="Proteomes" id="UP000325113"/>
    </source>
</evidence>
<feature type="region of interest" description="Disordered" evidence="1">
    <location>
        <begin position="251"/>
        <end position="326"/>
    </location>
</feature>
<dbReference type="AlphaFoldDB" id="A0A5A8D0C1"/>
<gene>
    <name evidence="2" type="ORF">FNF31_05728</name>
</gene>
<comment type="caution">
    <text evidence="2">The sequence shown here is derived from an EMBL/GenBank/DDBJ whole genome shotgun (WGS) entry which is preliminary data.</text>
</comment>
<organism evidence="2 3">
    <name type="scientific">Cafeteria roenbergensis</name>
    <name type="common">Marine flagellate</name>
    <dbReference type="NCBI Taxonomy" id="33653"/>
    <lineage>
        <taxon>Eukaryota</taxon>
        <taxon>Sar</taxon>
        <taxon>Stramenopiles</taxon>
        <taxon>Bigyra</taxon>
        <taxon>Opalozoa</taxon>
        <taxon>Bicosoecida</taxon>
        <taxon>Cafeteriaceae</taxon>
        <taxon>Cafeteria</taxon>
    </lineage>
</organism>
<reference evidence="2 3" key="1">
    <citation type="submission" date="2019-07" db="EMBL/GenBank/DDBJ databases">
        <title>Genomes of Cafeteria roenbergensis.</title>
        <authorList>
            <person name="Fischer M.G."/>
            <person name="Hackl T."/>
            <person name="Roman M."/>
        </authorList>
    </citation>
    <scope>NUCLEOTIDE SEQUENCE [LARGE SCALE GENOMIC DNA]</scope>
    <source>
        <strain evidence="2 3">Cflag</strain>
    </source>
</reference>
<name>A0A5A8D0C1_CAFRO</name>
<dbReference type="Proteomes" id="UP000325113">
    <property type="component" value="Unassembled WGS sequence"/>
</dbReference>
<evidence type="ECO:0000313" key="2">
    <source>
        <dbReference type="EMBL" id="KAA0157830.1"/>
    </source>
</evidence>